<reference evidence="4" key="1">
    <citation type="submission" date="2022-08" db="EMBL/GenBank/DDBJ databases">
        <authorList>
            <consortium name="DOE Joint Genome Institute"/>
            <person name="Min B."/>
            <person name="Riley R."/>
            <person name="Sierra-Patev S."/>
            <person name="Naranjo-Ortiz M."/>
            <person name="Looney B."/>
            <person name="Konkel Z."/>
            <person name="Slot J.C."/>
            <person name="Sakamoto Y."/>
            <person name="Steenwyk J.L."/>
            <person name="Rokas A."/>
            <person name="Carro J."/>
            <person name="Camarero S."/>
            <person name="Ferreira P."/>
            <person name="Molpeceres G."/>
            <person name="Ruiz-Duenas F.J."/>
            <person name="Serrano A."/>
            <person name="Henrissat B."/>
            <person name="Drula E."/>
            <person name="Hughes K.W."/>
            <person name="Mata J.L."/>
            <person name="Ishikawa N.K."/>
            <person name="Vargas-Isla R."/>
            <person name="Ushijima S."/>
            <person name="Smith C.A."/>
            <person name="Ahrendt S."/>
            <person name="Andreopoulos W."/>
            <person name="He G."/>
            <person name="Labutti K."/>
            <person name="Lipzen A."/>
            <person name="Ng V."/>
            <person name="Sandor L."/>
            <person name="Barry K."/>
            <person name="Martinez A.T."/>
            <person name="Xiao Y."/>
            <person name="Gibbons J.G."/>
            <person name="Terashima K."/>
            <person name="Hibbett D.S."/>
            <person name="Grigoriev I.V."/>
        </authorList>
    </citation>
    <scope>NUCLEOTIDE SEQUENCE</scope>
    <source>
        <strain evidence="4">TFB9207</strain>
    </source>
</reference>
<proteinExistence type="predicted"/>
<evidence type="ECO:0000313" key="5">
    <source>
        <dbReference type="Proteomes" id="UP001163846"/>
    </source>
</evidence>
<comment type="caution">
    <text evidence="4">The sequence shown here is derived from an EMBL/GenBank/DDBJ whole genome shotgun (WGS) entry which is preliminary data.</text>
</comment>
<organism evidence="4 5">
    <name type="scientific">Lentinula raphanica</name>
    <dbReference type="NCBI Taxonomy" id="153919"/>
    <lineage>
        <taxon>Eukaryota</taxon>
        <taxon>Fungi</taxon>
        <taxon>Dikarya</taxon>
        <taxon>Basidiomycota</taxon>
        <taxon>Agaricomycotina</taxon>
        <taxon>Agaricomycetes</taxon>
        <taxon>Agaricomycetidae</taxon>
        <taxon>Agaricales</taxon>
        <taxon>Marasmiineae</taxon>
        <taxon>Omphalotaceae</taxon>
        <taxon>Lentinula</taxon>
    </lineage>
</organism>
<feature type="region of interest" description="Disordered" evidence="3">
    <location>
        <begin position="390"/>
        <end position="412"/>
    </location>
</feature>
<name>A0AA38P482_9AGAR</name>
<dbReference type="GO" id="GO:0005524">
    <property type="term" value="F:ATP binding"/>
    <property type="evidence" value="ECO:0007669"/>
    <property type="project" value="InterPro"/>
</dbReference>
<gene>
    <name evidence="4" type="ORF">F5878DRAFT_295166</name>
</gene>
<evidence type="ECO:0000313" key="4">
    <source>
        <dbReference type="EMBL" id="KAJ3835768.1"/>
    </source>
</evidence>
<dbReference type="Proteomes" id="UP001163846">
    <property type="component" value="Unassembled WGS sequence"/>
</dbReference>
<dbReference type="InterPro" id="IPR020003">
    <property type="entry name" value="ATPase_a/bsu_AS"/>
</dbReference>
<dbReference type="EMBL" id="MU806380">
    <property type="protein sequence ID" value="KAJ3835768.1"/>
    <property type="molecule type" value="Genomic_DNA"/>
</dbReference>
<keyword evidence="5" id="KW-1185">Reference proteome</keyword>
<evidence type="ECO:0000256" key="3">
    <source>
        <dbReference type="SAM" id="MobiDB-lite"/>
    </source>
</evidence>
<keyword evidence="1" id="KW-0813">Transport</keyword>
<protein>
    <submittedName>
        <fullName evidence="4">Uncharacterized protein</fullName>
    </submittedName>
</protein>
<dbReference type="AlphaFoldDB" id="A0AA38P482"/>
<evidence type="ECO:0000256" key="1">
    <source>
        <dbReference type="ARBA" id="ARBA00022448"/>
    </source>
</evidence>
<accession>A0AA38P482</accession>
<dbReference type="PROSITE" id="PS00152">
    <property type="entry name" value="ATPASE_ALPHA_BETA"/>
    <property type="match status" value="1"/>
</dbReference>
<sequence>MLLHVSPSLGQKSQGASRSLLRLLLAFLFVKHLLSIDVLALPSGRPSASSSVDLPASLPIKDEIWLYGSRTAQGNMKVQLSINQEEFCADKERKCPLPLNATSVFLGHAYFVDTDTRARTFDRAHQAAMEAPLSEGAYGSWEYVHEFLINLSLASSGMKEPPTSLVKRTLDSFRLKLKNAKVPTGIDLENWNRWREDDEETQVSWKPITENVSLDEYGTRSNGRRTGTVILSVGTEPYRSDTKSLERLRKMPSACFDIDVTFTNNRSRDAFRNQAGKLLEDLKRLPRYTHITWEKQLKADFAELDLGPGKAGRTSYLKDWAFDHQVVKLLAVTDPKIMAIWKSKASPSLRALATQKRNARNWWRNAHGRKEGRKVHGSIRRWGPTAEQLGPAVNTAASSSRKETVDCSMSRG</sequence>
<keyword evidence="2" id="KW-0406">Ion transport</keyword>
<evidence type="ECO:0000256" key="2">
    <source>
        <dbReference type="ARBA" id="ARBA00023065"/>
    </source>
</evidence>